<dbReference type="Proteomes" id="UP000295131">
    <property type="component" value="Unassembled WGS sequence"/>
</dbReference>
<keyword evidence="3" id="KW-0808">Transferase</keyword>
<keyword evidence="10" id="KW-1185">Reference proteome</keyword>
<comment type="similarity">
    <text evidence="7">Belongs to the glycosyltransferase 87 family.</text>
</comment>
<dbReference type="RefSeq" id="WP_133282671.1">
    <property type="nucleotide sequence ID" value="NZ_SMSI01000001.1"/>
</dbReference>
<keyword evidence="4 8" id="KW-0812">Transmembrane</keyword>
<evidence type="ECO:0000256" key="8">
    <source>
        <dbReference type="SAM" id="Phobius"/>
    </source>
</evidence>
<dbReference type="AlphaFoldDB" id="A0A4R5PLK8"/>
<evidence type="ECO:0000256" key="2">
    <source>
        <dbReference type="ARBA" id="ARBA00022475"/>
    </source>
</evidence>
<dbReference type="OrthoDB" id="7679563at2"/>
<dbReference type="GO" id="GO:0016758">
    <property type="term" value="F:hexosyltransferase activity"/>
    <property type="evidence" value="ECO:0007669"/>
    <property type="project" value="InterPro"/>
</dbReference>
<dbReference type="EMBL" id="SMSI01000001">
    <property type="protein sequence ID" value="TDH37834.1"/>
    <property type="molecule type" value="Genomic_DNA"/>
</dbReference>
<feature type="transmembrane region" description="Helical" evidence="8">
    <location>
        <begin position="373"/>
        <end position="391"/>
    </location>
</feature>
<dbReference type="GO" id="GO:0005886">
    <property type="term" value="C:plasma membrane"/>
    <property type="evidence" value="ECO:0007669"/>
    <property type="project" value="UniProtKB-SubCell"/>
</dbReference>
<proteinExistence type="inferred from homology"/>
<feature type="transmembrane region" description="Helical" evidence="8">
    <location>
        <begin position="107"/>
        <end position="134"/>
    </location>
</feature>
<organism evidence="9 10">
    <name type="scientific">Pseudohoeflea suaedae</name>
    <dbReference type="NCBI Taxonomy" id="877384"/>
    <lineage>
        <taxon>Bacteria</taxon>
        <taxon>Pseudomonadati</taxon>
        <taxon>Pseudomonadota</taxon>
        <taxon>Alphaproteobacteria</taxon>
        <taxon>Hyphomicrobiales</taxon>
        <taxon>Rhizobiaceae</taxon>
        <taxon>Pseudohoeflea</taxon>
    </lineage>
</organism>
<evidence type="ECO:0000256" key="7">
    <source>
        <dbReference type="ARBA" id="ARBA00024033"/>
    </source>
</evidence>
<keyword evidence="2" id="KW-1003">Cell membrane</keyword>
<evidence type="ECO:0000313" key="9">
    <source>
        <dbReference type="EMBL" id="TDH37834.1"/>
    </source>
</evidence>
<keyword evidence="6 8" id="KW-0472">Membrane</keyword>
<evidence type="ECO:0000256" key="1">
    <source>
        <dbReference type="ARBA" id="ARBA00004651"/>
    </source>
</evidence>
<feature type="transmembrane region" description="Helical" evidence="8">
    <location>
        <begin position="169"/>
        <end position="197"/>
    </location>
</feature>
<evidence type="ECO:0000256" key="6">
    <source>
        <dbReference type="ARBA" id="ARBA00023136"/>
    </source>
</evidence>
<evidence type="ECO:0000256" key="5">
    <source>
        <dbReference type="ARBA" id="ARBA00022989"/>
    </source>
</evidence>
<reference evidence="9 10" key="1">
    <citation type="journal article" date="2013" name="Int. J. Syst. Evol. Microbiol.">
        <title>Hoeflea suaedae sp. nov., an endophytic bacterium isolated from the root of the halophyte Suaeda maritima.</title>
        <authorList>
            <person name="Chung E.J."/>
            <person name="Park J.A."/>
            <person name="Pramanik P."/>
            <person name="Bibi F."/>
            <person name="Jeon C.O."/>
            <person name="Chung Y.R."/>
        </authorList>
    </citation>
    <scope>NUCLEOTIDE SEQUENCE [LARGE SCALE GENOMIC DNA]</scope>
    <source>
        <strain evidence="9 10">YC6898</strain>
    </source>
</reference>
<comment type="caution">
    <text evidence="9">The sequence shown here is derived from an EMBL/GenBank/DDBJ whole genome shotgun (WGS) entry which is preliminary data.</text>
</comment>
<keyword evidence="5 8" id="KW-1133">Transmembrane helix</keyword>
<protein>
    <submittedName>
        <fullName evidence="9">DUF2029 domain-containing protein</fullName>
    </submittedName>
</protein>
<comment type="subcellular location">
    <subcellularLocation>
        <location evidence="1">Cell membrane</location>
        <topology evidence="1">Multi-pass membrane protein</topology>
    </subcellularLocation>
</comment>
<evidence type="ECO:0000256" key="4">
    <source>
        <dbReference type="ARBA" id="ARBA00022692"/>
    </source>
</evidence>
<gene>
    <name evidence="9" type="ORF">E2A64_01455</name>
</gene>
<feature type="transmembrane region" description="Helical" evidence="8">
    <location>
        <begin position="316"/>
        <end position="347"/>
    </location>
</feature>
<accession>A0A4R5PLK8</accession>
<feature type="transmembrane region" description="Helical" evidence="8">
    <location>
        <begin position="146"/>
        <end position="163"/>
    </location>
</feature>
<feature type="transmembrane region" description="Helical" evidence="8">
    <location>
        <begin position="218"/>
        <end position="241"/>
    </location>
</feature>
<sequence>MPQSFAVNPPKNNLTQLQSRIAFAIAAYAFIIGIIDYALVWYLVEDGISPVNLRLPYWDFSNLWSGSRLVIEGKLDLIFDPETYRREISRLHGLDLTNQEWSYPPSLLLLGVPLALFPIWFAYIVWSAGTLYVWHLAVQQFQLPKLAHFFVVFSPAAITNLSLGQNDALMAAFLIGGLVLAPKRPIIAGVLFGLLTLKPHLGLLVPFCLIASWNVRAILSATATTVLIIIVTGLAFGFNVWTEFFEVTRPLMIRIMEAPFPQGYHAKATTAFVLLRSLGSDVSLAYAAQLPVIVLSVGLTIYLWHRQNMLDHGSRVALTGVLVVLATPYGYTYDCLPLYLAIAWFLFRLKRPNLLLLGGVWCFPYIMVLTNELFLSLGFIAPALLTTWLFVRLRGEMTASRAPDLTAS</sequence>
<name>A0A4R5PLK8_9HYPH</name>
<evidence type="ECO:0000313" key="10">
    <source>
        <dbReference type="Proteomes" id="UP000295131"/>
    </source>
</evidence>
<evidence type="ECO:0000256" key="3">
    <source>
        <dbReference type="ARBA" id="ARBA00022679"/>
    </source>
</evidence>
<feature type="transmembrane region" description="Helical" evidence="8">
    <location>
        <begin position="284"/>
        <end position="304"/>
    </location>
</feature>
<dbReference type="InterPro" id="IPR018584">
    <property type="entry name" value="GT87"/>
</dbReference>
<feature type="transmembrane region" description="Helical" evidence="8">
    <location>
        <begin position="21"/>
        <end position="44"/>
    </location>
</feature>
<dbReference type="Pfam" id="PF09594">
    <property type="entry name" value="GT87"/>
    <property type="match status" value="1"/>
</dbReference>